<protein>
    <submittedName>
        <fullName evidence="2">Uncharacterized protein LOC100374259</fullName>
    </submittedName>
</protein>
<gene>
    <name evidence="2" type="primary">LOC100374259</name>
</gene>
<proteinExistence type="predicted"/>
<reference evidence="2" key="1">
    <citation type="submission" date="2025-08" db="UniProtKB">
        <authorList>
            <consortium name="RefSeq"/>
        </authorList>
    </citation>
    <scope>IDENTIFICATION</scope>
    <source>
        <tissue evidence="2">Testes</tissue>
    </source>
</reference>
<keyword evidence="1" id="KW-1185">Reference proteome</keyword>
<dbReference type="RefSeq" id="XP_006812676.1">
    <property type="nucleotide sequence ID" value="XM_006812613.1"/>
</dbReference>
<dbReference type="PANTHER" id="PTHR46579:SF2">
    <property type="entry name" value="C2H2-TYPE DOMAIN-CONTAINING PROTEIN"/>
    <property type="match status" value="1"/>
</dbReference>
<evidence type="ECO:0000313" key="2">
    <source>
        <dbReference type="RefSeq" id="XP_006812676.1"/>
    </source>
</evidence>
<evidence type="ECO:0000313" key="1">
    <source>
        <dbReference type="Proteomes" id="UP000694865"/>
    </source>
</evidence>
<name>A0ABM0LY35_SACKO</name>
<dbReference type="Proteomes" id="UP000694865">
    <property type="component" value="Unplaced"/>
</dbReference>
<accession>A0ABM0LY35</accession>
<sequence length="605" mass="70039">MSEPPPKKQRMWKCGHCFRLMGKSSFYNHKQMYFERHGYWVDDDGKKIGDERDACSKKLKEHSVQVDNEISEATHDVPLLLADDPNQSLHHSDQQCQSKCKCLKEFPRAAFGEKADYSNFNVETYPERSESEHKCYGLKTLHAKNPTEQSNLEREFGARWTSLNSLHYFKPVRFHVVDPMHNLLLGTAKHVTKVWKEAGIIDAAKMDEIQVRMDKLKVPSNIGRIPNKIASGFSGFTADQWKNWVCVYSLFSLKDVIPKEHYKCWQLFVDACKLLCTRRISMEEIYKGHKLLNDFCKTFARLYGNNKCTMNMHLHMHLKDCILDFGPVYSFWCFSYERFNGILGSYPKNNHSITVQLMRRFLQGQQVFDIQFPVQYSEMQNILTDDRSRGTLHQMKTAEQGHSVYLNCVNPDISLCNFTEDCSIVVLPPERAYSIDEDDVSELSELYAKMYPSKSCTVLQLSEQYKRVKYCDNIYCTRFSRGETSSCIYAKWIGNVSEINASAQPRPGLITNFIRSEVILTDSDGNRKKVSHILAEVSWYKKHPMHSYYGSHVEVWGTDFECVAFVPIQRIMGHCISAEHQIQFPYCRSNGENVTVVVPSTPVFK</sequence>
<dbReference type="PANTHER" id="PTHR46579">
    <property type="entry name" value="F5/8 TYPE C DOMAIN-CONTAINING PROTEIN-RELATED"/>
    <property type="match status" value="1"/>
</dbReference>
<dbReference type="GeneID" id="100374259"/>
<organism evidence="1 2">
    <name type="scientific">Saccoglossus kowalevskii</name>
    <name type="common">Acorn worm</name>
    <dbReference type="NCBI Taxonomy" id="10224"/>
    <lineage>
        <taxon>Eukaryota</taxon>
        <taxon>Metazoa</taxon>
        <taxon>Hemichordata</taxon>
        <taxon>Enteropneusta</taxon>
        <taxon>Harrimaniidae</taxon>
        <taxon>Saccoglossus</taxon>
    </lineage>
</organism>